<comment type="function">
    <text evidence="6">Catalyzes the interconversion of beta-pyran and beta-furan forms of D-ribose.</text>
</comment>
<dbReference type="KEGG" id="prt:AUC31_13260"/>
<comment type="catalytic activity">
    <reaction evidence="1 6">
        <text>beta-D-ribopyranose = beta-D-ribofuranose</text>
        <dbReference type="Rhea" id="RHEA:25432"/>
        <dbReference type="ChEBI" id="CHEBI:27476"/>
        <dbReference type="ChEBI" id="CHEBI:47002"/>
        <dbReference type="EC" id="5.4.99.62"/>
    </reaction>
</comment>
<organism evidence="7 8">
    <name type="scientific">Planococcus rifietoensis</name>
    <dbReference type="NCBI Taxonomy" id="200991"/>
    <lineage>
        <taxon>Bacteria</taxon>
        <taxon>Bacillati</taxon>
        <taxon>Bacillota</taxon>
        <taxon>Bacilli</taxon>
        <taxon>Bacillales</taxon>
        <taxon>Caryophanaceae</taxon>
        <taxon>Planococcus</taxon>
    </lineage>
</organism>
<dbReference type="OrthoDB" id="9805009at2"/>
<dbReference type="Pfam" id="PF05025">
    <property type="entry name" value="RbsD_FucU"/>
    <property type="match status" value="1"/>
</dbReference>
<dbReference type="InterPro" id="IPR023064">
    <property type="entry name" value="D-ribose_pyranase"/>
</dbReference>
<dbReference type="GO" id="GO:0019303">
    <property type="term" value="P:D-ribose catabolic process"/>
    <property type="evidence" value="ECO:0007669"/>
    <property type="project" value="UniProtKB-UniRule"/>
</dbReference>
<dbReference type="NCBIfam" id="NF008761">
    <property type="entry name" value="PRK11797.1"/>
    <property type="match status" value="1"/>
</dbReference>
<evidence type="ECO:0000313" key="8">
    <source>
        <dbReference type="Proteomes" id="UP000067683"/>
    </source>
</evidence>
<dbReference type="GO" id="GO:0048029">
    <property type="term" value="F:monosaccharide binding"/>
    <property type="evidence" value="ECO:0007669"/>
    <property type="project" value="InterPro"/>
</dbReference>
<feature type="binding site" evidence="6">
    <location>
        <position position="28"/>
    </location>
    <ligand>
        <name>substrate</name>
    </ligand>
</feature>
<comment type="pathway">
    <text evidence="6">Carbohydrate metabolism; D-ribose degradation; D-ribose 5-phosphate from beta-D-ribopyranose: step 1/2.</text>
</comment>
<gene>
    <name evidence="6" type="primary">rbsD</name>
    <name evidence="7" type="ORF">AUC31_13260</name>
</gene>
<dbReference type="SUPFAM" id="SSF102546">
    <property type="entry name" value="RbsD-like"/>
    <property type="match status" value="1"/>
</dbReference>
<keyword evidence="8" id="KW-1185">Reference proteome</keyword>
<dbReference type="PANTHER" id="PTHR37831">
    <property type="entry name" value="D-RIBOSE PYRANASE"/>
    <property type="match status" value="1"/>
</dbReference>
<name>A0A0U2PD30_9BACL</name>
<dbReference type="GO" id="GO:0005829">
    <property type="term" value="C:cytosol"/>
    <property type="evidence" value="ECO:0007669"/>
    <property type="project" value="TreeGrafter"/>
</dbReference>
<comment type="similarity">
    <text evidence="6">Belongs to the RbsD / FucU family. RbsD subfamily.</text>
</comment>
<accession>A0A0U2PD30</accession>
<proteinExistence type="inferred from homology"/>
<protein>
    <recommendedName>
        <fullName evidence="2 6">D-ribose pyranase</fullName>
        <ecNumber evidence="2 6">5.4.99.62</ecNumber>
    </recommendedName>
</protein>
<comment type="subunit">
    <text evidence="6">Homodecamer.</text>
</comment>
<sequence>MKKQGMINRDIAGHLARFGHTDLLVIADCGLPVPEHVPCIDLSYRIGEPSFETVLDAVLEDFEAEAAYIAREISDHNKGLEAGMQQQLDCRYLSHEELKAMSHNAKLIIRTGEASPYANVILQSGVIF</sequence>
<evidence type="ECO:0000256" key="4">
    <source>
        <dbReference type="ARBA" id="ARBA00023235"/>
    </source>
</evidence>
<dbReference type="Proteomes" id="UP000067683">
    <property type="component" value="Chromosome"/>
</dbReference>
<dbReference type="GO" id="GO:0062193">
    <property type="term" value="F:D-ribose pyranase activity"/>
    <property type="evidence" value="ECO:0007669"/>
    <property type="project" value="UniProtKB-EC"/>
</dbReference>
<evidence type="ECO:0000313" key="7">
    <source>
        <dbReference type="EMBL" id="ALS76103.1"/>
    </source>
</evidence>
<dbReference type="PANTHER" id="PTHR37831:SF1">
    <property type="entry name" value="D-RIBOSE PYRANASE"/>
    <property type="match status" value="1"/>
</dbReference>
<keyword evidence="5 6" id="KW-0119">Carbohydrate metabolism</keyword>
<evidence type="ECO:0000256" key="2">
    <source>
        <dbReference type="ARBA" id="ARBA00012862"/>
    </source>
</evidence>
<comment type="subcellular location">
    <subcellularLocation>
        <location evidence="6">Cytoplasm</location>
    </subcellularLocation>
</comment>
<dbReference type="STRING" id="200991.AUC31_13260"/>
<dbReference type="InterPro" id="IPR023750">
    <property type="entry name" value="RbsD-like_sf"/>
</dbReference>
<evidence type="ECO:0000256" key="5">
    <source>
        <dbReference type="ARBA" id="ARBA00023277"/>
    </source>
</evidence>
<dbReference type="UniPathway" id="UPA00916">
    <property type="reaction ID" value="UER00888"/>
</dbReference>
<evidence type="ECO:0000256" key="1">
    <source>
        <dbReference type="ARBA" id="ARBA00000223"/>
    </source>
</evidence>
<keyword evidence="3 6" id="KW-0963">Cytoplasm</keyword>
<dbReference type="InterPro" id="IPR007721">
    <property type="entry name" value="RbsD_FucU"/>
</dbReference>
<dbReference type="GO" id="GO:0016872">
    <property type="term" value="F:intramolecular lyase activity"/>
    <property type="evidence" value="ECO:0007669"/>
    <property type="project" value="UniProtKB-UniRule"/>
</dbReference>
<keyword evidence="4 6" id="KW-0413">Isomerase</keyword>
<dbReference type="EMBL" id="CP013659">
    <property type="protein sequence ID" value="ALS76103.1"/>
    <property type="molecule type" value="Genomic_DNA"/>
</dbReference>
<dbReference type="EC" id="5.4.99.62" evidence="2 6"/>
<evidence type="ECO:0000256" key="3">
    <source>
        <dbReference type="ARBA" id="ARBA00022490"/>
    </source>
</evidence>
<dbReference type="Gene3D" id="3.40.1650.10">
    <property type="entry name" value="RbsD-like domain"/>
    <property type="match status" value="1"/>
</dbReference>
<dbReference type="AlphaFoldDB" id="A0A0U2PD30"/>
<feature type="binding site" evidence="6">
    <location>
        <begin position="117"/>
        <end position="119"/>
    </location>
    <ligand>
        <name>substrate</name>
    </ligand>
</feature>
<dbReference type="HAMAP" id="MF_01661">
    <property type="entry name" value="D_rib_pyranase"/>
    <property type="match status" value="1"/>
</dbReference>
<feature type="active site" description="Proton donor" evidence="6">
    <location>
        <position position="20"/>
    </location>
</feature>
<feature type="binding site" evidence="6">
    <location>
        <position position="95"/>
    </location>
    <ligand>
        <name>substrate</name>
    </ligand>
</feature>
<reference evidence="7" key="1">
    <citation type="submission" date="2016-01" db="EMBL/GenBank/DDBJ databases">
        <title>Complete genome of Planococcus rifietoensis type strain M8.</title>
        <authorList>
            <person name="See-Too W.S."/>
        </authorList>
    </citation>
    <scope>NUCLEOTIDE SEQUENCE [LARGE SCALE GENOMIC DNA]</scope>
    <source>
        <strain evidence="7">M8</strain>
    </source>
</reference>
<evidence type="ECO:0000256" key="6">
    <source>
        <dbReference type="HAMAP-Rule" id="MF_01661"/>
    </source>
</evidence>
<dbReference type="RefSeq" id="WP_058382806.1">
    <property type="nucleotide sequence ID" value="NZ_CP013659.2"/>
</dbReference>